<reference evidence="8 9" key="1">
    <citation type="submission" date="2024-01" db="EMBL/GenBank/DDBJ databases">
        <authorList>
            <person name="Allen C."/>
            <person name="Tagirdzhanova G."/>
        </authorList>
    </citation>
    <scope>NUCLEOTIDE SEQUENCE [LARGE SCALE GENOMIC DNA]</scope>
</reference>
<sequence>MAESRSPSPLGRDRSRDRSMSRGREASGSRSPSPRPASPSPAARDRSPSPRPHSRPHRSPSPPSRRASPPPRRRSPQPEKPQATASSRRRTPPAAAGPTDEEKQAAAKAEYNRLLNARSGGVYVPPARLRALQAQVQDKTSKEYQRMAWEALKKSINGMVNKATAGNMRQIINELFGENLVRGRGLLAQSLIKAQYASLPFTPVYACIAACVNSKLPAVGELLLRRLLLRFRKGFRRNDKAVCRSATTFIAHLVNTQVADEMIAAQMLMLLLHHPTDDSVEIAVNLTREVGNYMETMNPTIMVVVFDRFHHILNEADIDKRTQYAIEVLFQNRKDQFKDHPAIREDLDLIEEEDQIKHLLELNGKFEDEATLNIFRYDENWEANEKEYAKLRREILNESDSEDGGSDRSDSGSGSESGSDDDSSSEDEEEAAQNAIDIKDRTNADLVSLRRTIYLTIQSSMNADEAVHKLLAVELPEGRETELPSMVVECCSQEKTYTKFFGLIGERLAKLNRRWTTMFEEAFTKYYETIHRFETNRLRNIACFFGHLLASNAIGWYVLSCIHLNEDETTSASRIFIKILFQEMAEAMGLPKLQSRFRDDMDLRPSLDGLFPVDNARNLRFSINYFTSIGMGALTEEMRERLQNLPKPALPAVAAAAAPSDRSRSRSGSYSSYSSSYTGSSYSRSLSRSPSRSRSPSPRRRRQRSYSRDSRSPSGSRSRSRSLSYRSRSGSYRSPSRSASRSVSPAPRRNGKQPASTSARRRRSHSHSYSYHSRSPTPSPAAAATAAAAAAPKSAKGKEPAPRRGRSLTRSPSRTPSPPRATRKRRSPSDSRSRSRSPSRTPPRRTTAARGSGGRGRNGYSHSPDSRSPSRSRSRSRSPDAAAKRTTAPASGRRRRRDDSVSSAGNDAPPRKTRRGD</sequence>
<evidence type="ECO:0000313" key="8">
    <source>
        <dbReference type="EMBL" id="CAK7230198.1"/>
    </source>
</evidence>
<dbReference type="SUPFAM" id="SSF48371">
    <property type="entry name" value="ARM repeat"/>
    <property type="match status" value="1"/>
</dbReference>
<dbReference type="Pfam" id="PF02847">
    <property type="entry name" value="MA3"/>
    <property type="match status" value="1"/>
</dbReference>
<dbReference type="EMBL" id="CAWUHB010000052">
    <property type="protein sequence ID" value="CAK7230198.1"/>
    <property type="molecule type" value="Genomic_DNA"/>
</dbReference>
<dbReference type="SMART" id="SM00543">
    <property type="entry name" value="MIF4G"/>
    <property type="match status" value="1"/>
</dbReference>
<keyword evidence="4" id="KW-0508">mRNA splicing</keyword>
<dbReference type="PROSITE" id="PS51366">
    <property type="entry name" value="MI"/>
    <property type="match status" value="1"/>
</dbReference>
<protein>
    <submittedName>
        <fullName evidence="8">Pre-mRNA-splicing factor cwc22</fullName>
    </submittedName>
</protein>
<dbReference type="SMART" id="SM00544">
    <property type="entry name" value="MA3"/>
    <property type="match status" value="1"/>
</dbReference>
<accession>A0ABP0CE32</accession>
<evidence type="ECO:0000259" key="7">
    <source>
        <dbReference type="PROSITE" id="PS51366"/>
    </source>
</evidence>
<comment type="subcellular location">
    <subcellularLocation>
        <location evidence="1">Nucleus</location>
    </subcellularLocation>
</comment>
<feature type="compositionally biased region" description="Basic and acidic residues" evidence="6">
    <location>
        <begin position="11"/>
        <end position="27"/>
    </location>
</feature>
<dbReference type="InterPro" id="IPR050781">
    <property type="entry name" value="CWC22_splicing_factor"/>
</dbReference>
<name>A0ABP0CE32_9PEZI</name>
<keyword evidence="5" id="KW-0539">Nucleus</keyword>
<dbReference type="PANTHER" id="PTHR18034:SF3">
    <property type="entry name" value="PRE-MRNA-SPLICING FACTOR CWC22 HOMOLOG"/>
    <property type="match status" value="1"/>
</dbReference>
<dbReference type="InterPro" id="IPR016024">
    <property type="entry name" value="ARM-type_fold"/>
</dbReference>
<dbReference type="InterPro" id="IPR003890">
    <property type="entry name" value="MIF4G-like_typ-3"/>
</dbReference>
<evidence type="ECO:0000256" key="4">
    <source>
        <dbReference type="ARBA" id="ARBA00023187"/>
    </source>
</evidence>
<feature type="region of interest" description="Disordered" evidence="6">
    <location>
        <begin position="1"/>
        <end position="106"/>
    </location>
</feature>
<dbReference type="InterPro" id="IPR003891">
    <property type="entry name" value="Initiation_fac_eIF4g_MI"/>
</dbReference>
<feature type="compositionally biased region" description="Low complexity" evidence="6">
    <location>
        <begin position="712"/>
        <end position="758"/>
    </location>
</feature>
<evidence type="ECO:0000256" key="1">
    <source>
        <dbReference type="ARBA" id="ARBA00004123"/>
    </source>
</evidence>
<feature type="compositionally biased region" description="Acidic residues" evidence="6">
    <location>
        <begin position="418"/>
        <end position="431"/>
    </location>
</feature>
<proteinExistence type="inferred from homology"/>
<comment type="caution">
    <text evidence="8">The sequence shown here is derived from an EMBL/GenBank/DDBJ whole genome shotgun (WGS) entry which is preliminary data.</text>
</comment>
<organism evidence="8 9">
    <name type="scientific">Sporothrix curviconia</name>
    <dbReference type="NCBI Taxonomy" id="1260050"/>
    <lineage>
        <taxon>Eukaryota</taxon>
        <taxon>Fungi</taxon>
        <taxon>Dikarya</taxon>
        <taxon>Ascomycota</taxon>
        <taxon>Pezizomycotina</taxon>
        <taxon>Sordariomycetes</taxon>
        <taxon>Sordariomycetidae</taxon>
        <taxon>Ophiostomatales</taxon>
        <taxon>Ophiostomataceae</taxon>
        <taxon>Sporothrix</taxon>
    </lineage>
</organism>
<comment type="similarity">
    <text evidence="2">Belongs to the CWC22 family.</text>
</comment>
<evidence type="ECO:0000256" key="2">
    <source>
        <dbReference type="ARBA" id="ARBA00006856"/>
    </source>
</evidence>
<evidence type="ECO:0000256" key="6">
    <source>
        <dbReference type="SAM" id="MobiDB-lite"/>
    </source>
</evidence>
<feature type="region of interest" description="Disordered" evidence="6">
    <location>
        <begin position="396"/>
        <end position="437"/>
    </location>
</feature>
<feature type="compositionally biased region" description="Low complexity" evidence="6">
    <location>
        <begin position="656"/>
        <end position="696"/>
    </location>
</feature>
<keyword evidence="9" id="KW-1185">Reference proteome</keyword>
<feature type="domain" description="MI" evidence="7">
    <location>
        <begin position="448"/>
        <end position="564"/>
    </location>
</feature>
<keyword evidence="3" id="KW-0507">mRNA processing</keyword>
<evidence type="ECO:0000256" key="3">
    <source>
        <dbReference type="ARBA" id="ARBA00022664"/>
    </source>
</evidence>
<feature type="region of interest" description="Disordered" evidence="6">
    <location>
        <begin position="656"/>
        <end position="917"/>
    </location>
</feature>
<dbReference type="Proteomes" id="UP001642405">
    <property type="component" value="Unassembled WGS sequence"/>
</dbReference>
<feature type="compositionally biased region" description="Low complexity" evidence="6">
    <location>
        <begin position="836"/>
        <end position="850"/>
    </location>
</feature>
<dbReference type="Gene3D" id="1.25.40.180">
    <property type="match status" value="1"/>
</dbReference>
<feature type="compositionally biased region" description="Low complexity" evidence="6">
    <location>
        <begin position="767"/>
        <end position="794"/>
    </location>
</feature>
<evidence type="ECO:0000256" key="5">
    <source>
        <dbReference type="ARBA" id="ARBA00023242"/>
    </source>
</evidence>
<evidence type="ECO:0000313" key="9">
    <source>
        <dbReference type="Proteomes" id="UP001642405"/>
    </source>
</evidence>
<gene>
    <name evidence="8" type="primary">CWC22</name>
    <name evidence="8" type="ORF">SCUCBS95973_007491</name>
</gene>
<dbReference type="PANTHER" id="PTHR18034">
    <property type="entry name" value="CELL CYCLE CONTROL PROTEIN CWF22-RELATED"/>
    <property type="match status" value="1"/>
</dbReference>